<sequence length="48" mass="5374">MGVNCRCGTNITNARTLPSQLQSCIVKGSVKLLHQYYQIHSRSNKLDP</sequence>
<dbReference type="AlphaFoldDB" id="A0A2P2MX86"/>
<protein>
    <submittedName>
        <fullName evidence="1">Uncharacterized protein</fullName>
    </submittedName>
</protein>
<organism evidence="1">
    <name type="scientific">Rhizophora mucronata</name>
    <name type="common">Asiatic mangrove</name>
    <dbReference type="NCBI Taxonomy" id="61149"/>
    <lineage>
        <taxon>Eukaryota</taxon>
        <taxon>Viridiplantae</taxon>
        <taxon>Streptophyta</taxon>
        <taxon>Embryophyta</taxon>
        <taxon>Tracheophyta</taxon>
        <taxon>Spermatophyta</taxon>
        <taxon>Magnoliopsida</taxon>
        <taxon>eudicotyledons</taxon>
        <taxon>Gunneridae</taxon>
        <taxon>Pentapetalae</taxon>
        <taxon>rosids</taxon>
        <taxon>fabids</taxon>
        <taxon>Malpighiales</taxon>
        <taxon>Rhizophoraceae</taxon>
        <taxon>Rhizophora</taxon>
    </lineage>
</organism>
<name>A0A2P2MX86_RHIMU</name>
<evidence type="ECO:0000313" key="1">
    <source>
        <dbReference type="EMBL" id="MBX34826.1"/>
    </source>
</evidence>
<reference evidence="1" key="1">
    <citation type="submission" date="2018-02" db="EMBL/GenBank/DDBJ databases">
        <title>Rhizophora mucronata_Transcriptome.</title>
        <authorList>
            <person name="Meera S.P."/>
            <person name="Sreeshan A."/>
            <person name="Augustine A."/>
        </authorList>
    </citation>
    <scope>NUCLEOTIDE SEQUENCE</scope>
    <source>
        <tissue evidence="1">Leaf</tissue>
    </source>
</reference>
<proteinExistence type="predicted"/>
<dbReference type="EMBL" id="GGEC01054342">
    <property type="protein sequence ID" value="MBX34826.1"/>
    <property type="molecule type" value="Transcribed_RNA"/>
</dbReference>
<accession>A0A2P2MX86</accession>